<dbReference type="InterPro" id="IPR013325">
    <property type="entry name" value="RNA_pol_sigma_r2"/>
</dbReference>
<evidence type="ECO:0000256" key="3">
    <source>
        <dbReference type="ARBA" id="ARBA00023082"/>
    </source>
</evidence>
<accession>A0A0G1CJG1</accession>
<gene>
    <name evidence="7" type="ORF">UV59_C0006G0080</name>
</gene>
<proteinExistence type="inferred from homology"/>
<comment type="similarity">
    <text evidence="1">Belongs to the sigma-70 factor family. ECF subfamily.</text>
</comment>
<dbReference type="InterPro" id="IPR013324">
    <property type="entry name" value="RNA_pol_sigma_r3/r4-like"/>
</dbReference>
<evidence type="ECO:0000313" key="7">
    <source>
        <dbReference type="EMBL" id="KKS85624.1"/>
    </source>
</evidence>
<dbReference type="NCBIfam" id="TIGR02937">
    <property type="entry name" value="sigma70-ECF"/>
    <property type="match status" value="1"/>
</dbReference>
<keyword evidence="3" id="KW-0731">Sigma factor</keyword>
<dbReference type="AlphaFoldDB" id="A0A0G1CJG1"/>
<feature type="domain" description="RNA polymerase sigma-70 region 2" evidence="5">
    <location>
        <begin position="24"/>
        <end position="89"/>
    </location>
</feature>
<evidence type="ECO:0000256" key="4">
    <source>
        <dbReference type="ARBA" id="ARBA00023163"/>
    </source>
</evidence>
<dbReference type="STRING" id="1618436.UV59_C0006G0080"/>
<dbReference type="InterPro" id="IPR007627">
    <property type="entry name" value="RNA_pol_sigma70_r2"/>
</dbReference>
<evidence type="ECO:0000256" key="1">
    <source>
        <dbReference type="ARBA" id="ARBA00010641"/>
    </source>
</evidence>
<dbReference type="InterPro" id="IPR014284">
    <property type="entry name" value="RNA_pol_sigma-70_dom"/>
</dbReference>
<dbReference type="GO" id="GO:0006352">
    <property type="term" value="P:DNA-templated transcription initiation"/>
    <property type="evidence" value="ECO:0007669"/>
    <property type="project" value="InterPro"/>
</dbReference>
<dbReference type="Proteomes" id="UP000034543">
    <property type="component" value="Unassembled WGS sequence"/>
</dbReference>
<dbReference type="InterPro" id="IPR013249">
    <property type="entry name" value="RNA_pol_sigma70_r4_t2"/>
</dbReference>
<dbReference type="InterPro" id="IPR036388">
    <property type="entry name" value="WH-like_DNA-bd_sf"/>
</dbReference>
<keyword evidence="2" id="KW-0805">Transcription regulation</keyword>
<dbReference type="PANTHER" id="PTHR43133">
    <property type="entry name" value="RNA POLYMERASE ECF-TYPE SIGMA FACTO"/>
    <property type="match status" value="1"/>
</dbReference>
<name>A0A0G1CJG1_9BACT</name>
<dbReference type="GO" id="GO:0003677">
    <property type="term" value="F:DNA binding"/>
    <property type="evidence" value="ECO:0007669"/>
    <property type="project" value="InterPro"/>
</dbReference>
<dbReference type="SUPFAM" id="SSF88946">
    <property type="entry name" value="Sigma2 domain of RNA polymerase sigma factors"/>
    <property type="match status" value="1"/>
</dbReference>
<keyword evidence="4" id="KW-0804">Transcription</keyword>
<dbReference type="Gene3D" id="1.10.10.10">
    <property type="entry name" value="Winged helix-like DNA-binding domain superfamily/Winged helix DNA-binding domain"/>
    <property type="match status" value="1"/>
</dbReference>
<comment type="caution">
    <text evidence="7">The sequence shown here is derived from an EMBL/GenBank/DDBJ whole genome shotgun (WGS) entry which is preliminary data.</text>
</comment>
<feature type="domain" description="RNA polymerase sigma factor 70 region 4 type 2" evidence="6">
    <location>
        <begin position="123"/>
        <end position="174"/>
    </location>
</feature>
<sequence>MIEDDKLLVQKLLSRDEAALKRFYDIYAPKLLNFIRAKVGSEADVEEICQDTLFALLEGLRDFTFQSSLKTYLFSIAHHKIVDFYRKKKLKKIVFSQIASGLELIRAEGVEPEELFTRQMITEKITTILKQLAPRYGQILVLKYVEGRNVVEIAGRMSLSFKSAESLLFRARKAFVKLYEEK</sequence>
<dbReference type="GO" id="GO:0016987">
    <property type="term" value="F:sigma factor activity"/>
    <property type="evidence" value="ECO:0007669"/>
    <property type="project" value="UniProtKB-KW"/>
</dbReference>
<protein>
    <submittedName>
        <fullName evidence="7">ECF-family RNA polymerase sigma factor</fullName>
    </submittedName>
</protein>
<evidence type="ECO:0000256" key="2">
    <source>
        <dbReference type="ARBA" id="ARBA00023015"/>
    </source>
</evidence>
<dbReference type="Pfam" id="PF08281">
    <property type="entry name" value="Sigma70_r4_2"/>
    <property type="match status" value="1"/>
</dbReference>
<reference evidence="7 8" key="1">
    <citation type="journal article" date="2015" name="Nature">
        <title>rRNA introns, odd ribosomes, and small enigmatic genomes across a large radiation of phyla.</title>
        <authorList>
            <person name="Brown C.T."/>
            <person name="Hug L.A."/>
            <person name="Thomas B.C."/>
            <person name="Sharon I."/>
            <person name="Castelle C.J."/>
            <person name="Singh A."/>
            <person name="Wilkins M.J."/>
            <person name="Williams K.H."/>
            <person name="Banfield J.F."/>
        </authorList>
    </citation>
    <scope>NUCLEOTIDE SEQUENCE [LARGE SCALE GENOMIC DNA]</scope>
</reference>
<organism evidence="7 8">
    <name type="scientific">Candidatus Gottesmanbacteria bacterium GW2011_GWA1_43_11</name>
    <dbReference type="NCBI Taxonomy" id="1618436"/>
    <lineage>
        <taxon>Bacteria</taxon>
        <taxon>Candidatus Gottesmaniibacteriota</taxon>
    </lineage>
</organism>
<dbReference type="SUPFAM" id="SSF88659">
    <property type="entry name" value="Sigma3 and sigma4 domains of RNA polymerase sigma factors"/>
    <property type="match status" value="1"/>
</dbReference>
<evidence type="ECO:0000259" key="5">
    <source>
        <dbReference type="Pfam" id="PF04542"/>
    </source>
</evidence>
<evidence type="ECO:0000313" key="8">
    <source>
        <dbReference type="Proteomes" id="UP000034543"/>
    </source>
</evidence>
<evidence type="ECO:0000259" key="6">
    <source>
        <dbReference type="Pfam" id="PF08281"/>
    </source>
</evidence>
<dbReference type="PANTHER" id="PTHR43133:SF51">
    <property type="entry name" value="RNA POLYMERASE SIGMA FACTOR"/>
    <property type="match status" value="1"/>
</dbReference>
<dbReference type="Gene3D" id="1.10.1740.10">
    <property type="match status" value="1"/>
</dbReference>
<dbReference type="EMBL" id="LCFB01000006">
    <property type="protein sequence ID" value="KKS85624.1"/>
    <property type="molecule type" value="Genomic_DNA"/>
</dbReference>
<dbReference type="Pfam" id="PF04542">
    <property type="entry name" value="Sigma70_r2"/>
    <property type="match status" value="1"/>
</dbReference>
<dbReference type="InterPro" id="IPR039425">
    <property type="entry name" value="RNA_pol_sigma-70-like"/>
</dbReference>